<evidence type="ECO:0000313" key="11">
    <source>
        <dbReference type="Proteomes" id="UP001596208"/>
    </source>
</evidence>
<feature type="compositionally biased region" description="Low complexity" evidence="8">
    <location>
        <begin position="331"/>
        <end position="347"/>
    </location>
</feature>
<dbReference type="InterPro" id="IPR018044">
    <property type="entry name" value="Peptidase_S11"/>
</dbReference>
<sequence>MSEQRKSSGTAEGRDPRLAVFREPDAGAGADAAGGTAGTATDSETAVFRMPGAPDAPESAAAPEGRAEGAEGPEEGPEGASTPPEPEEAAEEATTAPEAPAGPAGPTSGSAEAETGAGSASEAGTEAEADSGAEVVPETGSSRDDGRTGAGSDGDERPEPEVEPEPEAVATDAEAATGPGAEPAAGARSQDAPVAAPVAAPAPAPAEEAGAGSGTRADSGADSGSDAEPDERPAAAPGSSSVSESESDEGQTPADARLRAVVAAWVATDPEEETAAQSSAAEGRDASSEGDEDTGSSSGDASAVTGDKPADTGVAPSADADGKPGADDDATAAGDAGTPSGNDAAVRTDSDDDASADAGDDASVDADDVPAAGASTEAPRVPKTREEVSPAKEPELARDGRGIDHPTAVFKAPRAEQLDHPTTALKLPPKEKEAPRKPASWAAKPSGTPEAPAERTSKFVPLRSDDVRPPAVVGPTITPDVAAGPGTPASPGAGLPEAERTRQQPMPPRPPLDLLAELTNTPPPEETPVRTAVRRVKIWTPLVLLLLIIFAIAQSVRPLPEPTLTLSAEPTYTFGGEKLDMPWPEEGQGAVEVEGVGTIGTYGKEKSAPIASVAKIMTAYVILQGHPITGKEDGDRIEVDAKAGEEADRPDESTAPIKEGQKYTERQMLQLLMIPSGNNVARLLARWDATTEKAFVEKMNAAAKDLGMTNSVYTDPSGLESTTRSTPADQLKLAKAVMQNDVFREIVNMPQAQIPGIDKMIYNNNNILLEPGVSGIKTGSSTPAGGNLIWTADTIIDGKSRRIIGAVMGADAGGTLDAKLQRSLQTSLALIRAAQKGVDSATVVKKGRVVGYVDNGLGTRTPVVATKDLKAVGWGGLEVELELADGGKTPAQVAKAGTVVGEVTVGSGTGKVSAPVAIRSEMTEPAFGDKLTRIT</sequence>
<feature type="compositionally biased region" description="Basic and acidic residues" evidence="8">
    <location>
        <begin position="1"/>
        <end position="25"/>
    </location>
</feature>
<name>A0ABW0BBT1_9ACTN</name>
<dbReference type="Proteomes" id="UP001596208">
    <property type="component" value="Unassembled WGS sequence"/>
</dbReference>
<dbReference type="PANTHER" id="PTHR21581:SF33">
    <property type="entry name" value="D-ALANYL-D-ALANINE CARBOXYPEPTIDASE DACB"/>
    <property type="match status" value="1"/>
</dbReference>
<evidence type="ECO:0000256" key="5">
    <source>
        <dbReference type="ARBA" id="ARBA00022984"/>
    </source>
</evidence>
<keyword evidence="2" id="KW-0732">Signal</keyword>
<dbReference type="PANTHER" id="PTHR21581">
    <property type="entry name" value="D-ALANYL-D-ALANINE CARBOXYPEPTIDASE"/>
    <property type="match status" value="1"/>
</dbReference>
<feature type="domain" description="Peptidase S11 D-alanyl-D-alanine carboxypeptidase A N-terminal" evidence="9">
    <location>
        <begin position="605"/>
        <end position="811"/>
    </location>
</feature>
<protein>
    <submittedName>
        <fullName evidence="10">D-alanyl-D-alanine carboxypeptidase</fullName>
    </submittedName>
</protein>
<feature type="compositionally biased region" description="Basic and acidic residues" evidence="8">
    <location>
        <begin position="383"/>
        <end position="404"/>
    </location>
</feature>
<dbReference type="InterPro" id="IPR012338">
    <property type="entry name" value="Beta-lactam/transpept-like"/>
</dbReference>
<comment type="caution">
    <text evidence="10">The sequence shown here is derived from an EMBL/GenBank/DDBJ whole genome shotgun (WGS) entry which is preliminary data.</text>
</comment>
<comment type="similarity">
    <text evidence="1 7">Belongs to the peptidase S11 family.</text>
</comment>
<keyword evidence="10" id="KW-0121">Carboxypeptidase</keyword>
<keyword evidence="11" id="KW-1185">Reference proteome</keyword>
<feature type="region of interest" description="Disordered" evidence="8">
    <location>
        <begin position="1"/>
        <end position="510"/>
    </location>
</feature>
<keyword evidence="10" id="KW-0645">Protease</keyword>
<feature type="compositionally biased region" description="Low complexity" evidence="8">
    <location>
        <begin position="482"/>
        <end position="496"/>
    </location>
</feature>
<keyword evidence="4" id="KW-0133">Cell shape</keyword>
<reference evidence="11" key="1">
    <citation type="journal article" date="2019" name="Int. J. Syst. Evol. Microbiol.">
        <title>The Global Catalogue of Microorganisms (GCM) 10K type strain sequencing project: providing services to taxonomists for standard genome sequencing and annotation.</title>
        <authorList>
            <consortium name="The Broad Institute Genomics Platform"/>
            <consortium name="The Broad Institute Genome Sequencing Center for Infectious Disease"/>
            <person name="Wu L."/>
            <person name="Ma J."/>
        </authorList>
    </citation>
    <scope>NUCLEOTIDE SEQUENCE [LARGE SCALE GENOMIC DNA]</scope>
    <source>
        <strain evidence="11">CGMCC 4.1721</strain>
    </source>
</reference>
<evidence type="ECO:0000256" key="4">
    <source>
        <dbReference type="ARBA" id="ARBA00022960"/>
    </source>
</evidence>
<keyword evidence="6" id="KW-0961">Cell wall biogenesis/degradation</keyword>
<dbReference type="RefSeq" id="WP_079122426.1">
    <property type="nucleotide sequence ID" value="NZ_JBHSKI010000017.1"/>
</dbReference>
<dbReference type="EMBL" id="JBHSKI010000017">
    <property type="protein sequence ID" value="MFC5174631.1"/>
    <property type="molecule type" value="Genomic_DNA"/>
</dbReference>
<feature type="compositionally biased region" description="Low complexity" evidence="8">
    <location>
        <begin position="92"/>
        <end position="124"/>
    </location>
</feature>
<evidence type="ECO:0000313" key="10">
    <source>
        <dbReference type="EMBL" id="MFC5174631.1"/>
    </source>
</evidence>
<dbReference type="GO" id="GO:0004180">
    <property type="term" value="F:carboxypeptidase activity"/>
    <property type="evidence" value="ECO:0007669"/>
    <property type="project" value="UniProtKB-KW"/>
</dbReference>
<evidence type="ECO:0000256" key="1">
    <source>
        <dbReference type="ARBA" id="ARBA00007164"/>
    </source>
</evidence>
<feature type="compositionally biased region" description="Acidic residues" evidence="8">
    <location>
        <begin position="350"/>
        <end position="368"/>
    </location>
</feature>
<keyword evidence="5" id="KW-0573">Peptidoglycan synthesis</keyword>
<feature type="compositionally biased region" description="Low complexity" evidence="8">
    <location>
        <begin position="234"/>
        <end position="244"/>
    </location>
</feature>
<feature type="compositionally biased region" description="Low complexity" evidence="8">
    <location>
        <begin position="295"/>
        <end position="307"/>
    </location>
</feature>
<evidence type="ECO:0000256" key="7">
    <source>
        <dbReference type="RuleBase" id="RU004016"/>
    </source>
</evidence>
<evidence type="ECO:0000256" key="2">
    <source>
        <dbReference type="ARBA" id="ARBA00022729"/>
    </source>
</evidence>
<evidence type="ECO:0000256" key="3">
    <source>
        <dbReference type="ARBA" id="ARBA00022801"/>
    </source>
</evidence>
<evidence type="ECO:0000259" key="9">
    <source>
        <dbReference type="Pfam" id="PF00768"/>
    </source>
</evidence>
<organism evidence="10 11">
    <name type="scientific">Streptomyces mutomycini</name>
    <dbReference type="NCBI Taxonomy" id="284036"/>
    <lineage>
        <taxon>Bacteria</taxon>
        <taxon>Bacillati</taxon>
        <taxon>Actinomycetota</taxon>
        <taxon>Actinomycetes</taxon>
        <taxon>Kitasatosporales</taxon>
        <taxon>Streptomycetaceae</taxon>
        <taxon>Streptomyces</taxon>
    </lineage>
</organism>
<feature type="compositionally biased region" description="Low complexity" evidence="8">
    <location>
        <begin position="51"/>
        <end position="64"/>
    </location>
</feature>
<feature type="compositionally biased region" description="Low complexity" evidence="8">
    <location>
        <begin position="26"/>
        <end position="42"/>
    </location>
</feature>
<accession>A0ABW0BBT1</accession>
<keyword evidence="3" id="KW-0378">Hydrolase</keyword>
<feature type="compositionally biased region" description="Low complexity" evidence="8">
    <location>
        <begin position="167"/>
        <end position="210"/>
    </location>
</feature>
<dbReference type="InterPro" id="IPR001967">
    <property type="entry name" value="Peptidase_S11_N"/>
</dbReference>
<gene>
    <name evidence="10" type="ORF">ACFPRK_29185</name>
</gene>
<evidence type="ECO:0000256" key="8">
    <source>
        <dbReference type="SAM" id="MobiDB-lite"/>
    </source>
</evidence>
<dbReference type="PRINTS" id="PR00725">
    <property type="entry name" value="DADACBPTASE1"/>
</dbReference>
<feature type="compositionally biased region" description="Basic and acidic residues" evidence="8">
    <location>
        <begin position="452"/>
        <end position="468"/>
    </location>
</feature>
<proteinExistence type="inferred from homology"/>
<dbReference type="SUPFAM" id="SSF56601">
    <property type="entry name" value="beta-lactamase/transpeptidase-like"/>
    <property type="match status" value="1"/>
</dbReference>
<dbReference type="Pfam" id="PF00768">
    <property type="entry name" value="Peptidase_S11"/>
    <property type="match status" value="1"/>
</dbReference>
<dbReference type="Gene3D" id="3.40.710.10">
    <property type="entry name" value="DD-peptidase/beta-lactamase superfamily"/>
    <property type="match status" value="1"/>
</dbReference>
<evidence type="ECO:0000256" key="6">
    <source>
        <dbReference type="ARBA" id="ARBA00023316"/>
    </source>
</evidence>